<dbReference type="PANTHER" id="PTHR23028:SF134">
    <property type="entry name" value="PUTATIVE (AFU_ORTHOLOGUE AFUA_4G08520)-RELATED"/>
    <property type="match status" value="1"/>
</dbReference>
<dbReference type="InterPro" id="IPR050879">
    <property type="entry name" value="Acyltransferase_3"/>
</dbReference>
<dbReference type="PANTHER" id="PTHR23028">
    <property type="entry name" value="ACETYLTRANSFERASE"/>
    <property type="match status" value="1"/>
</dbReference>
<dbReference type="Pfam" id="PF01757">
    <property type="entry name" value="Acyl_transf_3"/>
    <property type="match status" value="1"/>
</dbReference>
<sequence>MLSHIEPLLVSAVTGTYAPSGMFAYTFYMLTSGSLAVAVFFMLSGFVLVLSYDKHEGHALANGAAKRYFRLAPPIVASMILTYILANTVGYYSIPAAELMGGHNWLSLQSPGELSFGRALVDGFTAPFLGSNPHNGVLWTMNIEFWGGLGLFGVASLFYKSKLYWLFVISFSALAVYIVGVNGMHFSLFLFGSLLLKYRQSWSSSKFAILIPFGLLLGVVRPWHGVMQSLQSFFMYSEGMAFNVQIALNSLGGALIVIAVVLSPSCQKILSKNTFKYLGELSFSLYLVHLPIFLTIGCFTFIKLEWLGLNLAAAGAALITIATSLIISDLLFRTADRFSVYLSNLVGRQVIGSFGAGKTETAATSDVQPALVQ</sequence>
<dbReference type="AlphaFoldDB" id="A0A5N1K404"/>
<feature type="domain" description="Acyltransferase 3" evidence="2">
    <location>
        <begin position="19"/>
        <end position="328"/>
    </location>
</feature>
<dbReference type="EMBL" id="VYXQ01000001">
    <property type="protein sequence ID" value="KAA9371152.1"/>
    <property type="molecule type" value="Genomic_DNA"/>
</dbReference>
<feature type="transmembrane region" description="Helical" evidence="1">
    <location>
        <begin position="244"/>
        <end position="262"/>
    </location>
</feature>
<evidence type="ECO:0000259" key="2">
    <source>
        <dbReference type="Pfam" id="PF01757"/>
    </source>
</evidence>
<accession>A0A5N1K404</accession>
<keyword evidence="3" id="KW-0808">Transferase</keyword>
<proteinExistence type="predicted"/>
<evidence type="ECO:0000256" key="1">
    <source>
        <dbReference type="SAM" id="Phobius"/>
    </source>
</evidence>
<keyword evidence="4" id="KW-1185">Reference proteome</keyword>
<evidence type="ECO:0000313" key="4">
    <source>
        <dbReference type="Proteomes" id="UP000327108"/>
    </source>
</evidence>
<keyword evidence="1" id="KW-1133">Transmembrane helix</keyword>
<keyword evidence="3" id="KW-0012">Acyltransferase</keyword>
<feature type="transmembrane region" description="Helical" evidence="1">
    <location>
        <begin position="27"/>
        <end position="50"/>
    </location>
</feature>
<comment type="caution">
    <text evidence="3">The sequence shown here is derived from an EMBL/GenBank/DDBJ whole genome shotgun (WGS) entry which is preliminary data.</text>
</comment>
<dbReference type="Proteomes" id="UP000327108">
    <property type="component" value="Unassembled WGS sequence"/>
</dbReference>
<gene>
    <name evidence="3" type="ORF">F3W84_01755</name>
</gene>
<feature type="transmembrane region" description="Helical" evidence="1">
    <location>
        <begin position="165"/>
        <end position="195"/>
    </location>
</feature>
<organism evidence="3 4">
    <name type="scientific">Ochrobactrum quorumnocens</name>
    <dbReference type="NCBI Taxonomy" id="271865"/>
    <lineage>
        <taxon>Bacteria</taxon>
        <taxon>Pseudomonadati</taxon>
        <taxon>Pseudomonadota</taxon>
        <taxon>Alphaproteobacteria</taxon>
        <taxon>Hyphomicrobiales</taxon>
        <taxon>Brucellaceae</taxon>
        <taxon>Brucella/Ochrobactrum group</taxon>
        <taxon>Ochrobactrum</taxon>
    </lineage>
</organism>
<reference evidence="3 4" key="1">
    <citation type="submission" date="2019-09" db="EMBL/GenBank/DDBJ databases">
        <title>Biological control of the noxious weed angled onion (Allium triquetrum) thwarted by endophytic bacteria in Victoria, Australia.</title>
        <authorList>
            <person name="Tehranchian P."/>
            <person name="Adair R.J."/>
            <person name="Van T.H."/>
            <person name="Morrison P.D."/>
            <person name="Williams H."/>
            <person name="Lawrie A.C."/>
        </authorList>
    </citation>
    <scope>NUCLEOTIDE SEQUENCE [LARGE SCALE GENOMIC DNA]</scope>
    <source>
        <strain evidence="3 4">RPTAtOch1</strain>
    </source>
</reference>
<feature type="transmembrane region" description="Helical" evidence="1">
    <location>
        <begin position="207"/>
        <end position="224"/>
    </location>
</feature>
<evidence type="ECO:0000313" key="3">
    <source>
        <dbReference type="EMBL" id="KAA9371152.1"/>
    </source>
</evidence>
<dbReference type="InterPro" id="IPR002656">
    <property type="entry name" value="Acyl_transf_3_dom"/>
</dbReference>
<keyword evidence="1" id="KW-0472">Membrane</keyword>
<feature type="transmembrane region" description="Helical" evidence="1">
    <location>
        <begin position="308"/>
        <end position="332"/>
    </location>
</feature>
<protein>
    <submittedName>
        <fullName evidence="3">Acyltransferase</fullName>
    </submittedName>
</protein>
<feature type="transmembrane region" description="Helical" evidence="1">
    <location>
        <begin position="137"/>
        <end position="159"/>
    </location>
</feature>
<name>A0A5N1K404_9HYPH</name>
<keyword evidence="1" id="KW-0812">Transmembrane</keyword>
<dbReference type="GO" id="GO:0016747">
    <property type="term" value="F:acyltransferase activity, transferring groups other than amino-acyl groups"/>
    <property type="evidence" value="ECO:0007669"/>
    <property type="project" value="InterPro"/>
</dbReference>
<feature type="transmembrane region" description="Helical" evidence="1">
    <location>
        <begin position="71"/>
        <end position="94"/>
    </location>
</feature>
<feature type="transmembrane region" description="Helical" evidence="1">
    <location>
        <begin position="283"/>
        <end position="302"/>
    </location>
</feature>